<dbReference type="GO" id="GO:0016874">
    <property type="term" value="F:ligase activity"/>
    <property type="evidence" value="ECO:0007669"/>
    <property type="project" value="UniProtKB-KW"/>
</dbReference>
<comment type="catalytic activity">
    <reaction evidence="1">
        <text>S-ubiquitinyl-[E2 ubiquitin-conjugating enzyme]-L-cysteine + [acceptor protein]-L-lysine = [E2 ubiquitin-conjugating enzyme]-L-cysteine + N(6)-ubiquitinyl-[acceptor protein]-L-lysine.</text>
        <dbReference type="EC" id="2.3.2.26"/>
    </reaction>
</comment>
<keyword evidence="4 5" id="KW-0833">Ubl conjugation pathway</keyword>
<sequence>MKPWPPLMQDIAVTPPIFSEDADASSSNSSRDTELKSTSDNSLIEKPTATSPDDMTLLPQSLDYLSLEIIEFVYRAMKEDGTAEKHYFRPARMSRETPEEFGSKLFRIGRPKSFSQYPAAMRSEWQSFFIQSIFHSLSCPQALIKSFSRDDSLLSSRAMWWGLAKLIDSQPTLHYADMGAVTWLNDDEDANWDVLQPLWNQLDQLNVDDKDSSHLERVVIILLDWARTVIIRDWDGEGEFNCNSAFAGALMLFEHMYSKRRELFISDINLRIDYFSERLDCTALPISWINFTSSSKRKHILDYPFIFSPATRVSQFRAINFSRMNRGYEDSTSAWETTRNPINSTPINNRLLSNFLHERMKKYTSKYLILHVSRENIVKDTFDQLWKRHEHELLRPLKVHLGEDDGEEGFDSGGVQQEFFRHVISKCLDPEYGAFTIDSRTHMAWFVPGSIVESWKFELIGLLMSLALFNGLTLPVTFPKALYRRLLGCPVSDLQHIEDGWPDLANGLTTLLEWDEANGLIEDVFARTYEFSVDMFGEPVSRQMDSENPEWPQLGAVALGQQTLVADNPEDAPMVTHSNRSAYVSDYIHYLTDVSIRTQFEAFQRGFNTCIHPKSLQLLTPPLLQSLVEGIQEIDISELKRYARYVGWDASHRTIRDFWLFSTSLSSLGQAEAAIGPSNENSRKTSREVEVPSLWDSPSIVFDAASENPRFHSREMTKAIDFFQAVTTPKAVFQYSANTFYDHRINDYVPEVCVLGCSNAGKSTFVNALLGAPLARSSSTPGYTKLMNVFGCGPFVPRAEVARWAAAYAAVRRAQKSSKPIPRLGAPRSLMLVDSPGYGFKSRGEWGAHIDKYLRQRKSLRGIVLLVRAELPLTQADAYILEMLADVSRERRRAAAVAAASTDSSSDAAKNNIQPVGVTIILTRADRCEEQQRGKSWLSVCAERVREIRECLTQLGTQRTGGWVPQIYVSAAGMSGSVATARDEKMRVRRVGEHAGMGGARVAVLKMAGIIAPDAVPQHAEEEVNQWERLEEAIAKREEMTGRQARGNKAERFQSRSEYKVQREVKKQETRKSRKNEKKEMKREAKLGENTSRRPNQVSSPPPEFAERSLPATKDKARTSDDDKISPQNRALEEGESGHIGYDGQIVSFDDLFTKKD</sequence>
<evidence type="ECO:0000256" key="2">
    <source>
        <dbReference type="ARBA" id="ARBA00012485"/>
    </source>
</evidence>
<dbReference type="Proteomes" id="UP000034841">
    <property type="component" value="Unassembled WGS sequence"/>
</dbReference>
<proteinExistence type="predicted"/>
<dbReference type="InterPro" id="IPR027417">
    <property type="entry name" value="P-loop_NTPase"/>
</dbReference>
<reference evidence="8 9" key="1">
    <citation type="submission" date="2015-04" db="EMBL/GenBank/DDBJ databases">
        <title>Genome sequence of Ceratocystis platani, a major pathogen of plane trees.</title>
        <authorList>
            <person name="Belbahri L."/>
        </authorList>
    </citation>
    <scope>NUCLEOTIDE SEQUENCE [LARGE SCALE GENOMIC DNA]</scope>
    <source>
        <strain evidence="8 9">CFO</strain>
    </source>
</reference>
<feature type="region of interest" description="Disordered" evidence="6">
    <location>
        <begin position="1038"/>
        <end position="1157"/>
    </location>
</feature>
<dbReference type="Pfam" id="PF00632">
    <property type="entry name" value="HECT"/>
    <property type="match status" value="1"/>
</dbReference>
<keyword evidence="8" id="KW-0436">Ligase</keyword>
<dbReference type="InterPro" id="IPR044611">
    <property type="entry name" value="E3A/B/C-like"/>
</dbReference>
<dbReference type="Pfam" id="PF01926">
    <property type="entry name" value="MMR_HSR1"/>
    <property type="match status" value="1"/>
</dbReference>
<evidence type="ECO:0000259" key="7">
    <source>
        <dbReference type="PROSITE" id="PS50237"/>
    </source>
</evidence>
<feature type="compositionally biased region" description="Basic and acidic residues" evidence="6">
    <location>
        <begin position="1048"/>
        <end position="1087"/>
    </location>
</feature>
<dbReference type="AlphaFoldDB" id="A0A0F8D8E6"/>
<organism evidence="8 9">
    <name type="scientific">Ceratocystis fimbriata f. sp. platani</name>
    <dbReference type="NCBI Taxonomy" id="88771"/>
    <lineage>
        <taxon>Eukaryota</taxon>
        <taxon>Fungi</taxon>
        <taxon>Dikarya</taxon>
        <taxon>Ascomycota</taxon>
        <taxon>Pezizomycotina</taxon>
        <taxon>Sordariomycetes</taxon>
        <taxon>Hypocreomycetidae</taxon>
        <taxon>Microascales</taxon>
        <taxon>Ceratocystidaceae</taxon>
        <taxon>Ceratocystis</taxon>
    </lineage>
</organism>
<accession>A0A0F8D8E6</accession>
<dbReference type="PANTHER" id="PTHR45700">
    <property type="entry name" value="UBIQUITIN-PROTEIN LIGASE E3C"/>
    <property type="match status" value="1"/>
</dbReference>
<evidence type="ECO:0000313" key="8">
    <source>
        <dbReference type="EMBL" id="KKF92394.1"/>
    </source>
</evidence>
<evidence type="ECO:0000256" key="5">
    <source>
        <dbReference type="PROSITE-ProRule" id="PRU00104"/>
    </source>
</evidence>
<dbReference type="InterPro" id="IPR006073">
    <property type="entry name" value="GTP-bd"/>
</dbReference>
<comment type="caution">
    <text evidence="8">The sequence shown here is derived from an EMBL/GenBank/DDBJ whole genome shotgun (WGS) entry which is preliminary data.</text>
</comment>
<dbReference type="SUPFAM" id="SSF52540">
    <property type="entry name" value="P-loop containing nucleoside triphosphate hydrolases"/>
    <property type="match status" value="1"/>
</dbReference>
<dbReference type="GO" id="GO:0061630">
    <property type="term" value="F:ubiquitin protein ligase activity"/>
    <property type="evidence" value="ECO:0007669"/>
    <property type="project" value="UniProtKB-EC"/>
</dbReference>
<dbReference type="PROSITE" id="PS50237">
    <property type="entry name" value="HECT"/>
    <property type="match status" value="1"/>
</dbReference>
<feature type="compositionally biased region" description="Basic and acidic residues" evidence="6">
    <location>
        <begin position="1113"/>
        <end position="1137"/>
    </location>
</feature>
<dbReference type="Gene3D" id="3.90.1750.10">
    <property type="entry name" value="Hect, E3 ligase catalytic domains"/>
    <property type="match status" value="1"/>
</dbReference>
<dbReference type="Gene3D" id="3.40.50.300">
    <property type="entry name" value="P-loop containing nucleotide triphosphate hydrolases"/>
    <property type="match status" value="1"/>
</dbReference>
<dbReference type="Gene3D" id="3.30.2160.10">
    <property type="entry name" value="Hect, E3 ligase catalytic domain"/>
    <property type="match status" value="1"/>
</dbReference>
<keyword evidence="3" id="KW-0808">Transferase</keyword>
<gene>
    <name evidence="8" type="primary">UBE3A</name>
    <name evidence="8" type="ORF">CFO_g5251</name>
</gene>
<feature type="compositionally biased region" description="Polar residues" evidence="6">
    <location>
        <begin position="1089"/>
        <end position="1099"/>
    </location>
</feature>
<dbReference type="EC" id="2.3.2.26" evidence="2"/>
<dbReference type="InterPro" id="IPR035983">
    <property type="entry name" value="Hect_E3_ubiquitin_ligase"/>
</dbReference>
<evidence type="ECO:0000256" key="4">
    <source>
        <dbReference type="ARBA" id="ARBA00022786"/>
    </source>
</evidence>
<dbReference type="OrthoDB" id="5981550at2759"/>
<evidence type="ECO:0000256" key="3">
    <source>
        <dbReference type="ARBA" id="ARBA00022679"/>
    </source>
</evidence>
<protein>
    <recommendedName>
        <fullName evidence="2">HECT-type E3 ubiquitin transferase</fullName>
        <ecNumber evidence="2">2.3.2.26</ecNumber>
    </recommendedName>
</protein>
<keyword evidence="9" id="KW-1185">Reference proteome</keyword>
<feature type="region of interest" description="Disordered" evidence="6">
    <location>
        <begin position="1"/>
        <end position="52"/>
    </location>
</feature>
<evidence type="ECO:0000313" key="9">
    <source>
        <dbReference type="Proteomes" id="UP000034841"/>
    </source>
</evidence>
<dbReference type="SMART" id="SM00119">
    <property type="entry name" value="HECTc"/>
    <property type="match status" value="1"/>
</dbReference>
<dbReference type="GO" id="GO:0005525">
    <property type="term" value="F:GTP binding"/>
    <property type="evidence" value="ECO:0007669"/>
    <property type="project" value="InterPro"/>
</dbReference>
<comment type="caution">
    <text evidence="5">Lacks conserved residue(s) required for the propagation of feature annotation.</text>
</comment>
<feature type="domain" description="HECT" evidence="7">
    <location>
        <begin position="389"/>
        <end position="659"/>
    </location>
</feature>
<dbReference type="InterPro" id="IPR000569">
    <property type="entry name" value="HECT_dom"/>
</dbReference>
<evidence type="ECO:0000256" key="6">
    <source>
        <dbReference type="SAM" id="MobiDB-lite"/>
    </source>
</evidence>
<name>A0A0F8D8E6_CERFI</name>
<dbReference type="SUPFAM" id="SSF56204">
    <property type="entry name" value="Hect, E3 ligase catalytic domain"/>
    <property type="match status" value="1"/>
</dbReference>
<evidence type="ECO:0000256" key="1">
    <source>
        <dbReference type="ARBA" id="ARBA00000885"/>
    </source>
</evidence>
<feature type="compositionally biased region" description="Polar residues" evidence="6">
    <location>
        <begin position="38"/>
        <end position="52"/>
    </location>
</feature>
<dbReference type="GO" id="GO:0000209">
    <property type="term" value="P:protein polyubiquitination"/>
    <property type="evidence" value="ECO:0007669"/>
    <property type="project" value="InterPro"/>
</dbReference>
<dbReference type="EMBL" id="LBBL01000429">
    <property type="protein sequence ID" value="KKF92394.1"/>
    <property type="molecule type" value="Genomic_DNA"/>
</dbReference>